<feature type="DNA-binding region" description="H-T-H motif" evidence="5">
    <location>
        <begin position="51"/>
        <end position="70"/>
    </location>
</feature>
<dbReference type="InterPro" id="IPR036271">
    <property type="entry name" value="Tet_transcr_reg_TetR-rel_C_sf"/>
</dbReference>
<dbReference type="PRINTS" id="PR00455">
    <property type="entry name" value="HTHTETR"/>
</dbReference>
<dbReference type="PANTHER" id="PTHR30055:SF175">
    <property type="entry name" value="HTH-TYPE TRANSCRIPTIONAL REPRESSOR KSTR2"/>
    <property type="match status" value="1"/>
</dbReference>
<keyword evidence="4" id="KW-0804">Transcription</keyword>
<keyword evidence="2" id="KW-0805">Transcription regulation</keyword>
<dbReference type="AlphaFoldDB" id="A0A556AY63"/>
<dbReference type="PROSITE" id="PS01081">
    <property type="entry name" value="HTH_TETR_1"/>
    <property type="match status" value="1"/>
</dbReference>
<feature type="domain" description="HTH tetR-type" evidence="7">
    <location>
        <begin position="28"/>
        <end position="88"/>
    </location>
</feature>
<evidence type="ECO:0000256" key="5">
    <source>
        <dbReference type="PROSITE-ProRule" id="PRU00335"/>
    </source>
</evidence>
<proteinExistence type="predicted"/>
<protein>
    <submittedName>
        <fullName evidence="8">TetR/AcrR family transcriptional regulator</fullName>
    </submittedName>
</protein>
<evidence type="ECO:0000256" key="3">
    <source>
        <dbReference type="ARBA" id="ARBA00023125"/>
    </source>
</evidence>
<dbReference type="PANTHER" id="PTHR30055">
    <property type="entry name" value="HTH-TYPE TRANSCRIPTIONAL REGULATOR RUTR"/>
    <property type="match status" value="1"/>
</dbReference>
<evidence type="ECO:0000313" key="9">
    <source>
        <dbReference type="Proteomes" id="UP000318405"/>
    </source>
</evidence>
<dbReference type="Gene3D" id="1.10.10.60">
    <property type="entry name" value="Homeodomain-like"/>
    <property type="match status" value="1"/>
</dbReference>
<dbReference type="Proteomes" id="UP000318405">
    <property type="component" value="Unassembled WGS sequence"/>
</dbReference>
<dbReference type="PROSITE" id="PS50977">
    <property type="entry name" value="HTH_TETR_2"/>
    <property type="match status" value="1"/>
</dbReference>
<dbReference type="Pfam" id="PF00440">
    <property type="entry name" value="TetR_N"/>
    <property type="match status" value="1"/>
</dbReference>
<reference evidence="8 9" key="1">
    <citation type="submission" date="2019-07" db="EMBL/GenBank/DDBJ databases">
        <title>Qingshengfaniella alkalisoli gen. nov., sp. nov., isolated from saline soil.</title>
        <authorList>
            <person name="Xu L."/>
            <person name="Huang X.-X."/>
            <person name="Sun J.-Q."/>
        </authorList>
    </citation>
    <scope>NUCLEOTIDE SEQUENCE [LARGE SCALE GENOMIC DNA]</scope>
    <source>
        <strain evidence="8 9">DSM 27279</strain>
    </source>
</reference>
<dbReference type="GO" id="GO:0003700">
    <property type="term" value="F:DNA-binding transcription factor activity"/>
    <property type="evidence" value="ECO:0007669"/>
    <property type="project" value="TreeGrafter"/>
</dbReference>
<dbReference type="OrthoDB" id="5523834at2"/>
<name>A0A556AY63_9BURK</name>
<dbReference type="RefSeq" id="WP_143946744.1">
    <property type="nucleotide sequence ID" value="NZ_BAABMB010000004.1"/>
</dbReference>
<evidence type="ECO:0000259" key="7">
    <source>
        <dbReference type="PROSITE" id="PS50977"/>
    </source>
</evidence>
<dbReference type="InterPro" id="IPR009057">
    <property type="entry name" value="Homeodomain-like_sf"/>
</dbReference>
<comment type="caution">
    <text evidence="8">The sequence shown here is derived from an EMBL/GenBank/DDBJ whole genome shotgun (WGS) entry which is preliminary data.</text>
</comment>
<evidence type="ECO:0000256" key="4">
    <source>
        <dbReference type="ARBA" id="ARBA00023163"/>
    </source>
</evidence>
<keyword evidence="9" id="KW-1185">Reference proteome</keyword>
<dbReference type="InterPro" id="IPR001647">
    <property type="entry name" value="HTH_TetR"/>
</dbReference>
<dbReference type="EMBL" id="VLTJ01000007">
    <property type="protein sequence ID" value="TSH97862.1"/>
    <property type="molecule type" value="Genomic_DNA"/>
</dbReference>
<dbReference type="Gene3D" id="1.10.357.10">
    <property type="entry name" value="Tetracycline Repressor, domain 2"/>
    <property type="match status" value="1"/>
</dbReference>
<evidence type="ECO:0000256" key="1">
    <source>
        <dbReference type="ARBA" id="ARBA00022491"/>
    </source>
</evidence>
<evidence type="ECO:0000256" key="2">
    <source>
        <dbReference type="ARBA" id="ARBA00023015"/>
    </source>
</evidence>
<dbReference type="SUPFAM" id="SSF48498">
    <property type="entry name" value="Tetracyclin repressor-like, C-terminal domain"/>
    <property type="match status" value="1"/>
</dbReference>
<dbReference type="InterPro" id="IPR050109">
    <property type="entry name" value="HTH-type_TetR-like_transc_reg"/>
</dbReference>
<sequence length="241" mass="26236">MSMRATAQAGGAAERRSTVRAATGNNRELQRRTVLEAAARLFMERGFAGTSMSDVARTLQVSRPTLYYYFENKDSILAALVEEVTITSSENSRALDQDADPIQALHGAVRRQVEFIIENATIYRVLTNSQVFLPPSLRAVNDEAKQAIFKNFEHLIERGVASGRLREVNPALAALTVIGMCNWTASWYREGGGLARPQVAEQIADMATAALAAPTDARQVHEALNDAQHSLARLAALLGPA</sequence>
<dbReference type="InterPro" id="IPR023772">
    <property type="entry name" value="DNA-bd_HTH_TetR-type_CS"/>
</dbReference>
<dbReference type="InterPro" id="IPR041490">
    <property type="entry name" value="KstR2_TetR_C"/>
</dbReference>
<evidence type="ECO:0000313" key="8">
    <source>
        <dbReference type="EMBL" id="TSH97862.1"/>
    </source>
</evidence>
<keyword evidence="1" id="KW-0678">Repressor</keyword>
<evidence type="ECO:0000256" key="6">
    <source>
        <dbReference type="SAM" id="MobiDB-lite"/>
    </source>
</evidence>
<dbReference type="SUPFAM" id="SSF46689">
    <property type="entry name" value="Homeodomain-like"/>
    <property type="match status" value="1"/>
</dbReference>
<organism evidence="8 9">
    <name type="scientific">Verticiella sediminum</name>
    <dbReference type="NCBI Taxonomy" id="1247510"/>
    <lineage>
        <taxon>Bacteria</taxon>
        <taxon>Pseudomonadati</taxon>
        <taxon>Pseudomonadota</taxon>
        <taxon>Betaproteobacteria</taxon>
        <taxon>Burkholderiales</taxon>
        <taxon>Alcaligenaceae</taxon>
        <taxon>Verticiella</taxon>
    </lineage>
</organism>
<accession>A0A556AY63</accession>
<dbReference type="GO" id="GO:0000976">
    <property type="term" value="F:transcription cis-regulatory region binding"/>
    <property type="evidence" value="ECO:0007669"/>
    <property type="project" value="TreeGrafter"/>
</dbReference>
<keyword evidence="3 5" id="KW-0238">DNA-binding</keyword>
<dbReference type="FunFam" id="1.10.10.60:FF:000141">
    <property type="entry name" value="TetR family transcriptional regulator"/>
    <property type="match status" value="1"/>
</dbReference>
<dbReference type="Pfam" id="PF17932">
    <property type="entry name" value="TetR_C_24"/>
    <property type="match status" value="1"/>
</dbReference>
<feature type="region of interest" description="Disordered" evidence="6">
    <location>
        <begin position="1"/>
        <end position="26"/>
    </location>
</feature>
<gene>
    <name evidence="8" type="ORF">FOZ76_03455</name>
</gene>